<proteinExistence type="predicted"/>
<dbReference type="PANTHER" id="PTHR43124">
    <property type="entry name" value="PURINE EFFLUX PUMP PBUE"/>
    <property type="match status" value="1"/>
</dbReference>
<dbReference type="STRING" id="1122252.SAMN05660443_0320"/>
<keyword evidence="3 6" id="KW-0812">Transmembrane</keyword>
<dbReference type="SUPFAM" id="SSF103473">
    <property type="entry name" value="MFS general substrate transporter"/>
    <property type="match status" value="1"/>
</dbReference>
<feature type="transmembrane region" description="Helical" evidence="6">
    <location>
        <begin position="86"/>
        <end position="104"/>
    </location>
</feature>
<dbReference type="AlphaFoldDB" id="A0A1I1E8Z0"/>
<dbReference type="EMBL" id="FOLH01000001">
    <property type="protein sequence ID" value="SFB81778.1"/>
    <property type="molecule type" value="Genomic_DNA"/>
</dbReference>
<evidence type="ECO:0000256" key="6">
    <source>
        <dbReference type="SAM" id="Phobius"/>
    </source>
</evidence>
<feature type="transmembrane region" description="Helical" evidence="6">
    <location>
        <begin position="20"/>
        <end position="41"/>
    </location>
</feature>
<evidence type="ECO:0000313" key="9">
    <source>
        <dbReference type="Proteomes" id="UP000199058"/>
    </source>
</evidence>
<dbReference type="GO" id="GO:0005886">
    <property type="term" value="C:plasma membrane"/>
    <property type="evidence" value="ECO:0007669"/>
    <property type="project" value="UniProtKB-SubCell"/>
</dbReference>
<reference evidence="8 9" key="1">
    <citation type="submission" date="2016-10" db="EMBL/GenBank/DDBJ databases">
        <authorList>
            <person name="de Groot N.N."/>
        </authorList>
    </citation>
    <scope>NUCLEOTIDE SEQUENCE [LARGE SCALE GENOMIC DNA]</scope>
    <source>
        <strain evidence="8 9">DSM 18438</strain>
    </source>
</reference>
<feature type="transmembrane region" description="Helical" evidence="6">
    <location>
        <begin position="144"/>
        <end position="169"/>
    </location>
</feature>
<evidence type="ECO:0000256" key="2">
    <source>
        <dbReference type="ARBA" id="ARBA00022475"/>
    </source>
</evidence>
<dbReference type="PROSITE" id="PS50850">
    <property type="entry name" value="MFS"/>
    <property type="match status" value="1"/>
</dbReference>
<protein>
    <submittedName>
        <fullName evidence="8">Predicted arabinose efflux permease, MFS family</fullName>
    </submittedName>
</protein>
<keyword evidence="5 6" id="KW-0472">Membrane</keyword>
<name>A0A1I1E8Z0_9GAMM</name>
<dbReference type="Pfam" id="PF07690">
    <property type="entry name" value="MFS_1"/>
    <property type="match status" value="1"/>
</dbReference>
<feature type="transmembrane region" description="Helical" evidence="6">
    <location>
        <begin position="286"/>
        <end position="304"/>
    </location>
</feature>
<keyword evidence="2" id="KW-1003">Cell membrane</keyword>
<feature type="transmembrane region" description="Helical" evidence="6">
    <location>
        <begin position="310"/>
        <end position="337"/>
    </location>
</feature>
<sequence length="404" mass="44149">MISSTGSGYLTLIRQHFGFLALAFLAVFTGNLGQSFFIGLFQAPLSEQLNLSAGQFGSIYAAVTLVSGFLVLRLGPSIDWVAPRRYALLVLLGLTLGVLLLTSAPWWWAALIGLGLVRLCGQGLMTHLGSTLTGREFTYNRGRALGLVSLGMPLGEILLPPAVALLLIWLGWQQLWWLLLAIFLIFWCWAWFQAPWPQAPQQAPIKGEKPRGPNPLKELRFWLLLPLLLALPIIMTGIFIYQAQLTHDLNASLTTYALALTGMGVARLPGALLGGRWVDQWGVEHLARVYLIPFILGLLAASMLQGNWGIWLLMLGAGFAMGMQGPILDSLLVSLWGSEHLGRVRSVKSACMVFSTAIAPALLGFLLDWQVSFVTLLMGMLAFVVFAILLALQPIREAANHAPQ</sequence>
<comment type="subcellular location">
    <subcellularLocation>
        <location evidence="1">Cell membrane</location>
        <topology evidence="1">Multi-pass membrane protein</topology>
    </subcellularLocation>
</comment>
<feature type="domain" description="Major facilitator superfamily (MFS) profile" evidence="7">
    <location>
        <begin position="19"/>
        <end position="397"/>
    </location>
</feature>
<dbReference type="InterPro" id="IPR011701">
    <property type="entry name" value="MFS"/>
</dbReference>
<accession>A0A1I1E8Z0</accession>
<dbReference type="OrthoDB" id="1404228at2"/>
<feature type="transmembrane region" description="Helical" evidence="6">
    <location>
        <begin position="53"/>
        <end position="74"/>
    </location>
</feature>
<dbReference type="Proteomes" id="UP000199058">
    <property type="component" value="Unassembled WGS sequence"/>
</dbReference>
<feature type="transmembrane region" description="Helical" evidence="6">
    <location>
        <begin position="253"/>
        <end position="274"/>
    </location>
</feature>
<dbReference type="PANTHER" id="PTHR43124:SF3">
    <property type="entry name" value="CHLORAMPHENICOL EFFLUX PUMP RV0191"/>
    <property type="match status" value="1"/>
</dbReference>
<feature type="transmembrane region" description="Helical" evidence="6">
    <location>
        <begin position="373"/>
        <end position="392"/>
    </location>
</feature>
<organism evidence="8 9">
    <name type="scientific">Marinospirillum celere</name>
    <dbReference type="NCBI Taxonomy" id="1122252"/>
    <lineage>
        <taxon>Bacteria</taxon>
        <taxon>Pseudomonadati</taxon>
        <taxon>Pseudomonadota</taxon>
        <taxon>Gammaproteobacteria</taxon>
        <taxon>Oceanospirillales</taxon>
        <taxon>Oceanospirillaceae</taxon>
        <taxon>Marinospirillum</taxon>
    </lineage>
</organism>
<dbReference type="GO" id="GO:0022857">
    <property type="term" value="F:transmembrane transporter activity"/>
    <property type="evidence" value="ECO:0007669"/>
    <property type="project" value="InterPro"/>
</dbReference>
<feature type="transmembrane region" description="Helical" evidence="6">
    <location>
        <begin position="175"/>
        <end position="192"/>
    </location>
</feature>
<evidence type="ECO:0000259" key="7">
    <source>
        <dbReference type="PROSITE" id="PS50850"/>
    </source>
</evidence>
<feature type="transmembrane region" description="Helical" evidence="6">
    <location>
        <begin position="221"/>
        <end position="241"/>
    </location>
</feature>
<evidence type="ECO:0000256" key="4">
    <source>
        <dbReference type="ARBA" id="ARBA00022989"/>
    </source>
</evidence>
<evidence type="ECO:0000256" key="5">
    <source>
        <dbReference type="ARBA" id="ARBA00023136"/>
    </source>
</evidence>
<dbReference type="InterPro" id="IPR020846">
    <property type="entry name" value="MFS_dom"/>
</dbReference>
<dbReference type="Gene3D" id="1.20.1250.20">
    <property type="entry name" value="MFS general substrate transporter like domains"/>
    <property type="match status" value="1"/>
</dbReference>
<keyword evidence="4 6" id="KW-1133">Transmembrane helix</keyword>
<evidence type="ECO:0000256" key="3">
    <source>
        <dbReference type="ARBA" id="ARBA00022692"/>
    </source>
</evidence>
<evidence type="ECO:0000313" key="8">
    <source>
        <dbReference type="EMBL" id="SFB81778.1"/>
    </source>
</evidence>
<dbReference type="RefSeq" id="WP_091958166.1">
    <property type="nucleotide sequence ID" value="NZ_FOLH01000001.1"/>
</dbReference>
<gene>
    <name evidence="8" type="ORF">SAMN05660443_0320</name>
</gene>
<dbReference type="InterPro" id="IPR050189">
    <property type="entry name" value="MFS_Efflux_Transporters"/>
</dbReference>
<evidence type="ECO:0000256" key="1">
    <source>
        <dbReference type="ARBA" id="ARBA00004651"/>
    </source>
</evidence>
<dbReference type="InterPro" id="IPR036259">
    <property type="entry name" value="MFS_trans_sf"/>
</dbReference>
<keyword evidence="9" id="KW-1185">Reference proteome</keyword>